<keyword evidence="3" id="KW-0238">DNA-binding</keyword>
<dbReference type="EMBL" id="BAAAHK010000008">
    <property type="protein sequence ID" value="GAA0943424.1"/>
    <property type="molecule type" value="Genomic_DNA"/>
</dbReference>
<keyword evidence="2" id="KW-0229">DNA integration</keyword>
<gene>
    <name evidence="7" type="ORF">GCM10009554_36640</name>
</gene>
<evidence type="ECO:0000256" key="1">
    <source>
        <dbReference type="ARBA" id="ARBA00008857"/>
    </source>
</evidence>
<dbReference type="InterPro" id="IPR053876">
    <property type="entry name" value="Phage_int_M"/>
</dbReference>
<feature type="compositionally biased region" description="Basic residues" evidence="5">
    <location>
        <begin position="456"/>
        <end position="474"/>
    </location>
</feature>
<evidence type="ECO:0000256" key="4">
    <source>
        <dbReference type="ARBA" id="ARBA00023172"/>
    </source>
</evidence>
<feature type="compositionally biased region" description="Basic and acidic residues" evidence="5">
    <location>
        <begin position="380"/>
        <end position="392"/>
    </location>
</feature>
<keyword evidence="4" id="KW-0233">DNA recombination</keyword>
<dbReference type="Gene3D" id="1.10.150.130">
    <property type="match status" value="1"/>
</dbReference>
<dbReference type="Proteomes" id="UP001500542">
    <property type="component" value="Unassembled WGS sequence"/>
</dbReference>
<dbReference type="InterPro" id="IPR010998">
    <property type="entry name" value="Integrase_recombinase_N"/>
</dbReference>
<dbReference type="PANTHER" id="PTHR30629:SF2">
    <property type="entry name" value="PROPHAGE INTEGRASE INTS-RELATED"/>
    <property type="match status" value="1"/>
</dbReference>
<feature type="compositionally biased region" description="Basic residues" evidence="5">
    <location>
        <begin position="364"/>
        <end position="379"/>
    </location>
</feature>
<reference evidence="7 8" key="1">
    <citation type="journal article" date="2019" name="Int. J. Syst. Evol. Microbiol.">
        <title>The Global Catalogue of Microorganisms (GCM) 10K type strain sequencing project: providing services to taxonomists for standard genome sequencing and annotation.</title>
        <authorList>
            <consortium name="The Broad Institute Genomics Platform"/>
            <consortium name="The Broad Institute Genome Sequencing Center for Infectious Disease"/>
            <person name="Wu L."/>
            <person name="Ma J."/>
        </authorList>
    </citation>
    <scope>NUCLEOTIDE SEQUENCE [LARGE SCALE GENOMIC DNA]</scope>
    <source>
        <strain evidence="7 8">JCM 10977</strain>
    </source>
</reference>
<evidence type="ECO:0000313" key="8">
    <source>
        <dbReference type="Proteomes" id="UP001500542"/>
    </source>
</evidence>
<feature type="compositionally biased region" description="Basic residues" evidence="5">
    <location>
        <begin position="399"/>
        <end position="411"/>
    </location>
</feature>
<evidence type="ECO:0000259" key="6">
    <source>
        <dbReference type="Pfam" id="PF22022"/>
    </source>
</evidence>
<name>A0ABN1QJ63_9ACTN</name>
<feature type="region of interest" description="Disordered" evidence="5">
    <location>
        <begin position="489"/>
        <end position="512"/>
    </location>
</feature>
<proteinExistence type="inferred from homology"/>
<accession>A0ABN1QJ63</accession>
<evidence type="ECO:0000256" key="3">
    <source>
        <dbReference type="ARBA" id="ARBA00023125"/>
    </source>
</evidence>
<feature type="region of interest" description="Disordered" evidence="5">
    <location>
        <begin position="321"/>
        <end position="475"/>
    </location>
</feature>
<feature type="compositionally biased region" description="Basic and acidic residues" evidence="5">
    <location>
        <begin position="489"/>
        <end position="501"/>
    </location>
</feature>
<evidence type="ECO:0000256" key="5">
    <source>
        <dbReference type="SAM" id="MobiDB-lite"/>
    </source>
</evidence>
<organism evidence="7 8">
    <name type="scientific">Kribbella koreensis</name>
    <dbReference type="NCBI Taxonomy" id="57909"/>
    <lineage>
        <taxon>Bacteria</taxon>
        <taxon>Bacillati</taxon>
        <taxon>Actinomycetota</taxon>
        <taxon>Actinomycetes</taxon>
        <taxon>Propionibacteriales</taxon>
        <taxon>Kribbellaceae</taxon>
        <taxon>Kribbella</taxon>
    </lineage>
</organism>
<dbReference type="InterPro" id="IPR011010">
    <property type="entry name" value="DNA_brk_join_enz"/>
</dbReference>
<dbReference type="InterPro" id="IPR050808">
    <property type="entry name" value="Phage_Integrase"/>
</dbReference>
<feature type="compositionally biased region" description="Basic residues" evidence="5">
    <location>
        <begin position="424"/>
        <end position="438"/>
    </location>
</feature>
<sequence length="512" mass="57009">MARPPLPIGTWGRISTKVMKTDTKGKPVSVRAKTNFRDHDGQVRDVTAYAKTATAAERALLKKLQDRAKTGQGGELTAMHKINHLIDLWITKFGQQIADGTRSPTSLDTYLRAIKNHVRPALGELRIGEATTPRIDTVISKIKKNAGPPTAKTCRAIISGLMQLAVRYGAITVNPVREVESIEHPAKKPARAIQTEEITLLRKHLATDETAVRADLPDLVTFMLGTGVRIGESLAILWSQVDLEAATVDITHTIVRIKGEGLIRKPGKSRTSNRQVGLPNWLIATLRTRAAAGIRLDDPVFPDTTGGHRDPNNVRRSLRTALAPVGNSTRRNLGQALRALPPRSRPHSRRSSQGPELAQDQNRTHRNRPHQGRPHRGHHPSLDLRSHPRDNRSLPIPGRRSRRTGPHRHPHLDHLPRLPQNRGYRARQGRPISPRHRQPTGPLPNLHDPGPLLRPHSPRPRSHQRHPTCLRRPRPSLEDCFHFSVRTVEDLARADEDRSTGKADLSPANRAA</sequence>
<dbReference type="Pfam" id="PF22022">
    <property type="entry name" value="Phage_int_M"/>
    <property type="match status" value="1"/>
</dbReference>
<evidence type="ECO:0000313" key="7">
    <source>
        <dbReference type="EMBL" id="GAA0943424.1"/>
    </source>
</evidence>
<dbReference type="SUPFAM" id="SSF56349">
    <property type="entry name" value="DNA breaking-rejoining enzymes"/>
    <property type="match status" value="1"/>
</dbReference>
<feature type="domain" description="Phage integrase central" evidence="6">
    <location>
        <begin position="101"/>
        <end position="179"/>
    </location>
</feature>
<evidence type="ECO:0000256" key="2">
    <source>
        <dbReference type="ARBA" id="ARBA00022908"/>
    </source>
</evidence>
<dbReference type="PANTHER" id="PTHR30629">
    <property type="entry name" value="PROPHAGE INTEGRASE"/>
    <property type="match status" value="1"/>
</dbReference>
<keyword evidence="8" id="KW-1185">Reference proteome</keyword>
<protein>
    <recommendedName>
        <fullName evidence="6">Phage integrase central domain-containing protein</fullName>
    </recommendedName>
</protein>
<comment type="caution">
    <text evidence="7">The sequence shown here is derived from an EMBL/GenBank/DDBJ whole genome shotgun (WGS) entry which is preliminary data.</text>
</comment>
<dbReference type="InterPro" id="IPR013762">
    <property type="entry name" value="Integrase-like_cat_sf"/>
</dbReference>
<dbReference type="Gene3D" id="1.10.443.10">
    <property type="entry name" value="Intergrase catalytic core"/>
    <property type="match status" value="1"/>
</dbReference>
<comment type="similarity">
    <text evidence="1">Belongs to the 'phage' integrase family.</text>
</comment>